<dbReference type="SMART" id="SM00475">
    <property type="entry name" value="53EXOc"/>
    <property type="match status" value="1"/>
</dbReference>
<dbReference type="EMBL" id="UINC01196451">
    <property type="protein sequence ID" value="SVE13460.1"/>
    <property type="molecule type" value="Genomic_DNA"/>
</dbReference>
<evidence type="ECO:0000313" key="4">
    <source>
        <dbReference type="EMBL" id="SVE13460.1"/>
    </source>
</evidence>
<dbReference type="GO" id="GO:0003677">
    <property type="term" value="F:DNA binding"/>
    <property type="evidence" value="ECO:0007669"/>
    <property type="project" value="InterPro"/>
</dbReference>
<dbReference type="InterPro" id="IPR020046">
    <property type="entry name" value="5-3_exonucl_a-hlix_arch_N"/>
</dbReference>
<name>A0A383B0Y5_9ZZZZ</name>
<dbReference type="PANTHER" id="PTHR42646">
    <property type="entry name" value="FLAP ENDONUCLEASE XNI"/>
    <property type="match status" value="1"/>
</dbReference>
<sequence length="189" mass="21521">MSKPKSLYLIDGSSYIFRAYYGIRQFLSTSKGFPTNALYGFINMLQKVVKDEKPDYLAVTFDSKEKTFRHEMYADYKANREAPPEDLAKQFPYFEPLVHAFNIHSVRVPGYEADDIMGTLAKKGAQEGLQVVIVSGDKDMMQLIGPDIRMLDTMKNKWFDIEGVEEKFGVPPDRVIEVMGLMGDSSDHI</sequence>
<dbReference type="CDD" id="cd09859">
    <property type="entry name" value="PIN_53EXO"/>
    <property type="match status" value="1"/>
</dbReference>
<evidence type="ECO:0000256" key="1">
    <source>
        <dbReference type="ARBA" id="ARBA00022722"/>
    </source>
</evidence>
<keyword evidence="1" id="KW-0540">Nuclease</keyword>
<dbReference type="FunFam" id="3.40.50.1010:FF:000001">
    <property type="entry name" value="DNA polymerase I"/>
    <property type="match status" value="1"/>
</dbReference>
<gene>
    <name evidence="4" type="ORF">METZ01_LOCUS466314</name>
</gene>
<feature type="non-terminal residue" evidence="4">
    <location>
        <position position="189"/>
    </location>
</feature>
<dbReference type="InterPro" id="IPR002421">
    <property type="entry name" value="5-3_exonuclease"/>
</dbReference>
<keyword evidence="2" id="KW-0378">Hydrolase</keyword>
<feature type="domain" description="5'-3' exonuclease" evidence="3">
    <location>
        <begin position="2"/>
        <end position="189"/>
    </location>
</feature>
<dbReference type="PANTHER" id="PTHR42646:SF2">
    <property type="entry name" value="5'-3' EXONUCLEASE FAMILY PROTEIN"/>
    <property type="match status" value="1"/>
</dbReference>
<accession>A0A383B0Y5</accession>
<dbReference type="Gene3D" id="3.40.50.1010">
    <property type="entry name" value="5'-nuclease"/>
    <property type="match status" value="1"/>
</dbReference>
<dbReference type="GO" id="GO:0017108">
    <property type="term" value="F:5'-flap endonuclease activity"/>
    <property type="evidence" value="ECO:0007669"/>
    <property type="project" value="InterPro"/>
</dbReference>
<protein>
    <recommendedName>
        <fullName evidence="3">5'-3' exonuclease domain-containing protein</fullName>
    </recommendedName>
</protein>
<dbReference type="AlphaFoldDB" id="A0A383B0Y5"/>
<dbReference type="GO" id="GO:0008409">
    <property type="term" value="F:5'-3' exonuclease activity"/>
    <property type="evidence" value="ECO:0007669"/>
    <property type="project" value="InterPro"/>
</dbReference>
<dbReference type="SUPFAM" id="SSF88723">
    <property type="entry name" value="PIN domain-like"/>
    <property type="match status" value="1"/>
</dbReference>
<dbReference type="InterPro" id="IPR029060">
    <property type="entry name" value="PIN-like_dom_sf"/>
</dbReference>
<dbReference type="Pfam" id="PF02739">
    <property type="entry name" value="5_3_exonuc_N"/>
    <property type="match status" value="1"/>
</dbReference>
<reference evidence="4" key="1">
    <citation type="submission" date="2018-05" db="EMBL/GenBank/DDBJ databases">
        <authorList>
            <person name="Lanie J.A."/>
            <person name="Ng W.-L."/>
            <person name="Kazmierczak K.M."/>
            <person name="Andrzejewski T.M."/>
            <person name="Davidsen T.M."/>
            <person name="Wayne K.J."/>
            <person name="Tettelin H."/>
            <person name="Glass J.I."/>
            <person name="Rusch D."/>
            <person name="Podicherti R."/>
            <person name="Tsui H.-C.T."/>
            <person name="Winkler M.E."/>
        </authorList>
    </citation>
    <scope>NUCLEOTIDE SEQUENCE</scope>
</reference>
<evidence type="ECO:0000256" key="2">
    <source>
        <dbReference type="ARBA" id="ARBA00022801"/>
    </source>
</evidence>
<proteinExistence type="predicted"/>
<organism evidence="4">
    <name type="scientific">marine metagenome</name>
    <dbReference type="NCBI Taxonomy" id="408172"/>
    <lineage>
        <taxon>unclassified sequences</taxon>
        <taxon>metagenomes</taxon>
        <taxon>ecological metagenomes</taxon>
    </lineage>
</organism>
<evidence type="ECO:0000259" key="3">
    <source>
        <dbReference type="SMART" id="SM00475"/>
    </source>
</evidence>
<dbReference type="GO" id="GO:0033567">
    <property type="term" value="P:DNA replication, Okazaki fragment processing"/>
    <property type="evidence" value="ECO:0007669"/>
    <property type="project" value="InterPro"/>
</dbReference>
<dbReference type="InterPro" id="IPR038969">
    <property type="entry name" value="FEN"/>
</dbReference>